<dbReference type="Pfam" id="PF13728">
    <property type="entry name" value="TraF"/>
    <property type="match status" value="1"/>
</dbReference>
<evidence type="ECO:0000313" key="2">
    <source>
        <dbReference type="Proteomes" id="UP000242951"/>
    </source>
</evidence>
<keyword evidence="2" id="KW-1185">Reference proteome</keyword>
<accession>A0ABR5HPK4</accession>
<sequence length="115" mass="12128">MAPAVKMLANRYVIDVLGVSVDARGIDEFPHPADDRAQAAAWGVERVPALFTGSKETGDHAAIGFGTMSLSEIVNRIFVLTGTNIRSELLAGVPMNDLSGLFPIASVGSRHLPSP</sequence>
<reference evidence="1 2" key="1">
    <citation type="submission" date="2015-06" db="EMBL/GenBank/DDBJ databases">
        <title>Comparative genomics of Burkholderia leaf nodule symbionts.</title>
        <authorList>
            <person name="Carlier A."/>
            <person name="Eberl L."/>
            <person name="Pinto-Carbo M."/>
        </authorList>
    </citation>
    <scope>NUCLEOTIDE SEQUENCE [LARGE SCALE GENOMIC DNA]</scope>
    <source>
        <strain evidence="1 2">UZHbot3</strain>
    </source>
</reference>
<organism evidence="1 2">
    <name type="scientific">Candidatus Burkholderia pumila</name>
    <dbReference type="NCBI Taxonomy" id="1090375"/>
    <lineage>
        <taxon>Bacteria</taxon>
        <taxon>Pseudomonadati</taxon>
        <taxon>Pseudomonadota</taxon>
        <taxon>Betaproteobacteria</taxon>
        <taxon>Burkholderiales</taxon>
        <taxon>Burkholderiaceae</taxon>
        <taxon>Burkholderia</taxon>
    </lineage>
</organism>
<name>A0ABR5HPK4_9BURK</name>
<proteinExistence type="predicted"/>
<comment type="caution">
    <text evidence="1">The sequence shown here is derived from an EMBL/GenBank/DDBJ whole genome shotgun (WGS) entry which is preliminary data.</text>
</comment>
<dbReference type="Proteomes" id="UP000242951">
    <property type="component" value="Unassembled WGS sequence"/>
</dbReference>
<protein>
    <submittedName>
        <fullName evidence="1">IncF plasmid conjugative transfer pilus assembly protein TraF</fullName>
    </submittedName>
</protein>
<dbReference type="EMBL" id="LELG01000001">
    <property type="protein sequence ID" value="KMQ81301.1"/>
    <property type="molecule type" value="Genomic_DNA"/>
</dbReference>
<gene>
    <name evidence="1" type="ORF">BPMI_01917c</name>
</gene>
<dbReference type="InterPro" id="IPR039555">
    <property type="entry name" value="TraF/TrbB"/>
</dbReference>
<evidence type="ECO:0000313" key="1">
    <source>
        <dbReference type="EMBL" id="KMQ81301.1"/>
    </source>
</evidence>